<comment type="caution">
    <text evidence="1">The sequence shown here is derived from an EMBL/GenBank/DDBJ whole genome shotgun (WGS) entry which is preliminary data.</text>
</comment>
<name>A0AAD5PIK0_9FUNG</name>
<evidence type="ECO:0000313" key="2">
    <source>
        <dbReference type="Proteomes" id="UP001209540"/>
    </source>
</evidence>
<dbReference type="Proteomes" id="UP001209540">
    <property type="component" value="Unassembled WGS sequence"/>
</dbReference>
<sequence>MPICSICDWDVSRSQWKNHKTNCYNEYRQKVVAEIHSTPPSEFDVDTQQQLNDDDYDMIDYDYGDTFQNDNLYDNDDHNYIYNTRDVTDEYISSQVSEVDSSQIQHENPSITSTTTVPAQKFMSKTSSVSVTKTLKRSIRLYVEVKTKNITRELHRTFVKLYNESMIEEGLSHFI</sequence>
<organism evidence="1 2">
    <name type="scientific">Phascolomyces articulosus</name>
    <dbReference type="NCBI Taxonomy" id="60185"/>
    <lineage>
        <taxon>Eukaryota</taxon>
        <taxon>Fungi</taxon>
        <taxon>Fungi incertae sedis</taxon>
        <taxon>Mucoromycota</taxon>
        <taxon>Mucoromycotina</taxon>
        <taxon>Mucoromycetes</taxon>
        <taxon>Mucorales</taxon>
        <taxon>Lichtheimiaceae</taxon>
        <taxon>Phascolomyces</taxon>
    </lineage>
</organism>
<reference evidence="1" key="1">
    <citation type="journal article" date="2022" name="IScience">
        <title>Evolution of zygomycete secretomes and the origins of terrestrial fungal ecologies.</title>
        <authorList>
            <person name="Chang Y."/>
            <person name="Wang Y."/>
            <person name="Mondo S."/>
            <person name="Ahrendt S."/>
            <person name="Andreopoulos W."/>
            <person name="Barry K."/>
            <person name="Beard J."/>
            <person name="Benny G.L."/>
            <person name="Blankenship S."/>
            <person name="Bonito G."/>
            <person name="Cuomo C."/>
            <person name="Desiro A."/>
            <person name="Gervers K.A."/>
            <person name="Hundley H."/>
            <person name="Kuo A."/>
            <person name="LaButti K."/>
            <person name="Lang B.F."/>
            <person name="Lipzen A."/>
            <person name="O'Donnell K."/>
            <person name="Pangilinan J."/>
            <person name="Reynolds N."/>
            <person name="Sandor L."/>
            <person name="Smith M.E."/>
            <person name="Tsang A."/>
            <person name="Grigoriev I.V."/>
            <person name="Stajich J.E."/>
            <person name="Spatafora J.W."/>
        </authorList>
    </citation>
    <scope>NUCLEOTIDE SEQUENCE</scope>
    <source>
        <strain evidence="1">RSA 2281</strain>
    </source>
</reference>
<keyword evidence="2" id="KW-1185">Reference proteome</keyword>
<dbReference type="AlphaFoldDB" id="A0AAD5PIK0"/>
<protein>
    <submittedName>
        <fullName evidence="1">Uncharacterized protein</fullName>
    </submittedName>
</protein>
<gene>
    <name evidence="1" type="ORF">BDA99DRAFT_556813</name>
</gene>
<reference evidence="1" key="2">
    <citation type="submission" date="2023-02" db="EMBL/GenBank/DDBJ databases">
        <authorList>
            <consortium name="DOE Joint Genome Institute"/>
            <person name="Mondo S.J."/>
            <person name="Chang Y."/>
            <person name="Wang Y."/>
            <person name="Ahrendt S."/>
            <person name="Andreopoulos W."/>
            <person name="Barry K."/>
            <person name="Beard J."/>
            <person name="Benny G.L."/>
            <person name="Blankenship S."/>
            <person name="Bonito G."/>
            <person name="Cuomo C."/>
            <person name="Desiro A."/>
            <person name="Gervers K.A."/>
            <person name="Hundley H."/>
            <person name="Kuo A."/>
            <person name="LaButti K."/>
            <person name="Lang B.F."/>
            <person name="Lipzen A."/>
            <person name="O'Donnell K."/>
            <person name="Pangilinan J."/>
            <person name="Reynolds N."/>
            <person name="Sandor L."/>
            <person name="Smith M.W."/>
            <person name="Tsang A."/>
            <person name="Grigoriev I.V."/>
            <person name="Stajich J.E."/>
            <person name="Spatafora J.W."/>
        </authorList>
    </citation>
    <scope>NUCLEOTIDE SEQUENCE</scope>
    <source>
        <strain evidence="1">RSA 2281</strain>
    </source>
</reference>
<proteinExistence type="predicted"/>
<accession>A0AAD5PIK0</accession>
<evidence type="ECO:0000313" key="1">
    <source>
        <dbReference type="EMBL" id="KAI9271585.1"/>
    </source>
</evidence>
<dbReference type="EMBL" id="JAIXMP010000006">
    <property type="protein sequence ID" value="KAI9271585.1"/>
    <property type="molecule type" value="Genomic_DNA"/>
</dbReference>